<feature type="domain" description="Ig-like" evidence="2">
    <location>
        <begin position="1733"/>
        <end position="1838"/>
    </location>
</feature>
<dbReference type="SUPFAM" id="SSF49265">
    <property type="entry name" value="Fibronectin type III"/>
    <property type="match status" value="3"/>
</dbReference>
<dbReference type="PROSITE" id="PS50853">
    <property type="entry name" value="FN3"/>
    <property type="match status" value="1"/>
</dbReference>
<dbReference type="SMART" id="SM00060">
    <property type="entry name" value="FN3"/>
    <property type="match status" value="5"/>
</dbReference>
<dbReference type="InterPro" id="IPR045474">
    <property type="entry name" value="GEVED"/>
</dbReference>
<evidence type="ECO:0000313" key="5">
    <source>
        <dbReference type="EMBL" id="KIA89139.1"/>
    </source>
</evidence>
<comment type="caution">
    <text evidence="5">The sequence shown here is derived from an EMBL/GenBank/DDBJ whole genome shotgun (WGS) entry which is preliminary data.</text>
</comment>
<sequence>MLFGAQCPAQNSFSKPFQKYVLAAFLILSSVGIFGQTNSYLGLNGGFEGAATIVNGTTNSTPVATNWTKSTTTATIANETGTVRSGNNSMKVTSTSGTLCRVFSPTMTISASTTAWQVQYYRRAISTTNTIQNQSGNYRGGTENSSGSYTAVTAANNWQKVTFSPTSTTSATSTAAHMLVKQLGTGGDTFYDDFVLYESATVDVTAPNSPGTVTVNNATTSSLDVSWGAASGGVDGGGYIVVRYASSPNADNDPNQNGIYAVGNNTTNGTGSLVGTVSYIGAGTSFTDSVGLSSGTQYWYKVYTIDKAFNYSSETQQSGTTTPSGSPTLSAGTLTAFGSQCISNTYGPNSFTITGTTITAADVTVAALAGYTFSTTSGGSYSSTLRLTQPGGAYSQDIFVKFSPVTATAYNGNIVVGGGGASDINVAASGTGINTANTITTPTSVAVTINTATLGGNIANIGCSNASTRGVEWSTTNNFTNGTGTQVSASGSFGTGVFTQAVGGLPSGTTIYFKAYSTNSGGTSYSAQSSFATLKTEPTNQPTVFSFGSTTTTTIPLTWTDATGASIPDGYLIKWGSSYGAITPPVDGTAESNGATTQNVVGVSYTATGLTSGTAYYFKIWSYTNSGTSIDYKLGSEPQTTCTTLSAPWEDFEIGTKGPYATGNVTCTAGSWNMSDALIGNIPNDKKNGNSSVRMQNAGVISMNFDLTNGLGTVNILHAVFGSDFSSTWRLEASTDGGVTWTDYVSSTITTSSTTLTNQSFTVNLSGNVRFRIVKISGINKINIDDIYVTPFAACTPAANPVGTITGTTPACTSTVLSYTGADSGNAYWQTTPTGKSTAEPANSTKTVSTSGTYYVRIYNGNCWSTGTVNNAVVVNAPITITTQPANASVVAGSNTSFKAVATNVASYQWQVDAGSGFTNLSNGAPYSTVTTSTLNITNSNFVMNGYKYRCVLTANIPCTDTNTDGTATLTVTNAAPNNALNLVSCLANNQVTLKWDAASGSTTGYIVFVQPNSTIPQMVAASAGNASGYIANTNYSLANSYTTLGKAVFKGNALTATITGLSNLSKYTFKVVAYVGETGTGWAAGINASGSWNQTYTIDVPEITNLTAAINPTTSTVSWNVVPNSPLCYEYMVVANNGAVTLTPTGDGFTYTANANYAGTNSVVFRNTGNSIKVTGLTEGVNYCYKVFVRELNSGNQWSDGLSVCQTTGVSYCASSGSTTDATGITKVEFNTINQTSTGANAYTDFTSVSTSVALGETIPLTVRVNTAGNFTVYTIAWIDWNHDGDFNDSGEEFDLGTAFNKTDGTTSLSPLDITVPTGAYLGDVRMRISAKFNSAATSCITDFDGEVEDYTITIAQPVNAEINVRGLGNSIPNGADTPYGFNNTQFALTNLGSATAPKSFTIENIGLANLNLTGSPIIKIEGANPSDFIVTQQAATPVVNGSPVIFNIKFQPTVAGLRTANVRIENNDSDENPYIFAIEGTGNCTTVPTVNVFPTSGPVNTLVTFSSSTSNLLGATVTYNNVVIPIAFNTTDTIEVLVPNNANDGNFIIQLATGCSKTQSFDVFDTDFSACESSGGGSPASDLMIYEVYDENGGSGGVITLYNRTGASVNLSSYSIQRAKDYGGSYSTYANLTGTIAAGSVTVIGVTGSPGSLCTYPTFNDNFRGGFNANDGFKLMKGATLIDDVKAPNYVGYYLKRKNTNLYPNTPFNPSFWTTQNISPGQCLAGVGIAPDIRTPPTLITSPQYVINCGITGAILTSGGTEGVPGGPSIVYQWYVLGTSGNWNAITNGGVYSGANSQTLSISDLTGLDDYQFYCQIRENNATCYSATNSTQIRIAEKTWDGSNWLGRNNINTSAPTITDKIKLNANYNTGTNGNLNACSLKNMSPYQLTIAPNSYANIEANITNDGSMLIESDGNLLQKNDLATFTGSSITAKRDIVVSTLRQQFNYLISPVIGQSLKTVYSPEPVVQYHSESNNRFYNSTGAYIEGRGLAVKEPASGGATTATFVGAPKNGIINFNIVKGGGDLLDPKRGYNLVGNPYPSNIDLVQLYSQNGGTNGNLDSTVYFWDNKANSQTEQAGSNYGGQAYATFNMFSLGQTNASGDPLLTGTKLPTRYVKTGQGFMVKSKVATASLLFNNAIRTTENGATKFFGNSAKGLEEIRDKFWINMISPTNIASNINIVYFPEGNNGFTQDDSRSLGGSDAIYSFVENEKVSINGCSSFVDTDVIPLGSQHFAAGNYKIELAGKEGIFDNGQNIYLKDMHTGIITNLSEGNYTFAANAGESSGRFEIIYKPETVLTTEGKVKENVFVYRDGNDFVVKAMHKKITTLEIYDPSGRLLQTLNSNKKEIGISGNELPNGMYVLKILQEKTTTVLKIRK</sequence>
<feature type="domain" description="LTD" evidence="4">
    <location>
        <begin position="1569"/>
        <end position="1691"/>
    </location>
</feature>
<dbReference type="Proteomes" id="UP000031473">
    <property type="component" value="Unassembled WGS sequence"/>
</dbReference>
<gene>
    <name evidence="5" type="ORF">OA86_08750</name>
</gene>
<dbReference type="Gene3D" id="2.60.40.10">
    <property type="entry name" value="Immunoglobulins"/>
    <property type="match status" value="4"/>
</dbReference>
<name>A0A0C1FMH4_9FLAO</name>
<reference evidence="5 6" key="1">
    <citation type="submission" date="2014-10" db="EMBL/GenBank/DDBJ databases">
        <title>Kaistella jeonii genome.</title>
        <authorList>
            <person name="Clayton J.T."/>
            <person name="Newman J.D."/>
        </authorList>
    </citation>
    <scope>NUCLEOTIDE SEQUENCE [LARGE SCALE GENOMIC DNA]</scope>
    <source>
        <strain evidence="5 6">DSM 17048</strain>
    </source>
</reference>
<keyword evidence="6" id="KW-1185">Reference proteome</keyword>
<dbReference type="Pfam" id="PF20009">
    <property type="entry name" value="GEVED"/>
    <property type="match status" value="1"/>
</dbReference>
<evidence type="ECO:0000313" key="6">
    <source>
        <dbReference type="Proteomes" id="UP000031473"/>
    </source>
</evidence>
<dbReference type="Gene3D" id="2.60.120.260">
    <property type="entry name" value="Galactose-binding domain-like"/>
    <property type="match status" value="1"/>
</dbReference>
<dbReference type="PROSITE" id="PS50835">
    <property type="entry name" value="IG_LIKE"/>
    <property type="match status" value="1"/>
</dbReference>
<dbReference type="InterPro" id="IPR001322">
    <property type="entry name" value="Lamin_tail_dom"/>
</dbReference>
<dbReference type="NCBIfam" id="NF012200">
    <property type="entry name" value="choice_anch_D"/>
    <property type="match status" value="1"/>
</dbReference>
<dbReference type="InterPro" id="IPR007110">
    <property type="entry name" value="Ig-like_dom"/>
</dbReference>
<proteinExistence type="predicted"/>
<dbReference type="InterPro" id="IPR003961">
    <property type="entry name" value="FN3_dom"/>
</dbReference>
<evidence type="ECO:0000256" key="1">
    <source>
        <dbReference type="ARBA" id="ARBA00022729"/>
    </source>
</evidence>
<dbReference type="InterPro" id="IPR026444">
    <property type="entry name" value="Secre_tail"/>
</dbReference>
<dbReference type="NCBIfam" id="TIGR04183">
    <property type="entry name" value="Por_Secre_tail"/>
    <property type="match status" value="1"/>
</dbReference>
<evidence type="ECO:0000259" key="3">
    <source>
        <dbReference type="PROSITE" id="PS50853"/>
    </source>
</evidence>
<evidence type="ECO:0008006" key="7">
    <source>
        <dbReference type="Google" id="ProtNLM"/>
    </source>
</evidence>
<feature type="domain" description="Fibronectin type-III" evidence="3">
    <location>
        <begin position="541"/>
        <end position="647"/>
    </location>
</feature>
<dbReference type="InterPro" id="IPR013783">
    <property type="entry name" value="Ig-like_fold"/>
</dbReference>
<dbReference type="InterPro" id="IPR036116">
    <property type="entry name" value="FN3_sf"/>
</dbReference>
<dbReference type="EMBL" id="JSYL01000004">
    <property type="protein sequence ID" value="KIA89139.1"/>
    <property type="molecule type" value="Genomic_DNA"/>
</dbReference>
<accession>A0A0C1FMH4</accession>
<evidence type="ECO:0000259" key="2">
    <source>
        <dbReference type="PROSITE" id="PS50835"/>
    </source>
</evidence>
<organism evidence="5 6">
    <name type="scientific">Kaistella jeonii</name>
    <dbReference type="NCBI Taxonomy" id="266749"/>
    <lineage>
        <taxon>Bacteria</taxon>
        <taxon>Pseudomonadati</taxon>
        <taxon>Bacteroidota</taxon>
        <taxon>Flavobacteriia</taxon>
        <taxon>Flavobacteriales</taxon>
        <taxon>Weeksellaceae</taxon>
        <taxon>Chryseobacterium group</taxon>
        <taxon>Kaistella</taxon>
    </lineage>
</organism>
<dbReference type="STRING" id="266749.SAMN05421876_1047"/>
<keyword evidence="1" id="KW-0732">Signal</keyword>
<dbReference type="PROSITE" id="PS51841">
    <property type="entry name" value="LTD"/>
    <property type="match status" value="1"/>
</dbReference>
<evidence type="ECO:0000259" key="4">
    <source>
        <dbReference type="PROSITE" id="PS51841"/>
    </source>
</evidence>
<protein>
    <recommendedName>
        <fullName evidence="7">Choice-of-anchor D domain-containing protein</fullName>
    </recommendedName>
</protein>